<dbReference type="InterPro" id="IPR011663">
    <property type="entry name" value="UTRA"/>
</dbReference>
<keyword evidence="3" id="KW-0804">Transcription</keyword>
<evidence type="ECO:0000313" key="5">
    <source>
        <dbReference type="EMBL" id="EFU76363.1"/>
    </source>
</evidence>
<dbReference type="SMART" id="SM00345">
    <property type="entry name" value="HTH_GNTR"/>
    <property type="match status" value="1"/>
</dbReference>
<dbReference type="Gene3D" id="1.10.10.10">
    <property type="entry name" value="Winged helix-like DNA-binding domain superfamily/Winged helix DNA-binding domain"/>
    <property type="match status" value="1"/>
</dbReference>
<accession>E6LP45</accession>
<dbReference type="GO" id="GO:0003677">
    <property type="term" value="F:DNA binding"/>
    <property type="evidence" value="ECO:0007669"/>
    <property type="project" value="UniProtKB-KW"/>
</dbReference>
<dbReference type="Proteomes" id="UP000003434">
    <property type="component" value="Unassembled WGS sequence"/>
</dbReference>
<feature type="domain" description="HTH gntR-type" evidence="4">
    <location>
        <begin position="20"/>
        <end position="88"/>
    </location>
</feature>
<proteinExistence type="predicted"/>
<dbReference type="AlphaFoldDB" id="E6LP45"/>
<dbReference type="eggNOG" id="COG2188">
    <property type="taxonomic scope" value="Bacteria"/>
</dbReference>
<dbReference type="InterPro" id="IPR036388">
    <property type="entry name" value="WH-like_DNA-bd_sf"/>
</dbReference>
<reference evidence="5 6" key="1">
    <citation type="submission" date="2010-12" db="EMBL/GenBank/DDBJ databases">
        <authorList>
            <person name="Muzny D."/>
            <person name="Qin X."/>
            <person name="Deng J."/>
            <person name="Jiang H."/>
            <person name="Liu Y."/>
            <person name="Qu J."/>
            <person name="Song X.-Z."/>
            <person name="Zhang L."/>
            <person name="Thornton R."/>
            <person name="Coyle M."/>
            <person name="Francisco L."/>
            <person name="Jackson L."/>
            <person name="Javaid M."/>
            <person name="Korchina V."/>
            <person name="Kovar C."/>
            <person name="Mata R."/>
            <person name="Mathew T."/>
            <person name="Ngo R."/>
            <person name="Nguyen L."/>
            <person name="Nguyen N."/>
            <person name="Okwuonu G."/>
            <person name="Ongeri F."/>
            <person name="Pham C."/>
            <person name="Simmons D."/>
            <person name="Wilczek-Boney K."/>
            <person name="Hale W."/>
            <person name="Jakkamsetti A."/>
            <person name="Pham P."/>
            <person name="Ruth R."/>
            <person name="San Lucas F."/>
            <person name="Warren J."/>
            <person name="Zhang J."/>
            <person name="Zhao Z."/>
            <person name="Zhou C."/>
            <person name="Zhu D."/>
            <person name="Lee S."/>
            <person name="Bess C."/>
            <person name="Blankenburg K."/>
            <person name="Forbes L."/>
            <person name="Fu Q."/>
            <person name="Gubbala S."/>
            <person name="Hirani K."/>
            <person name="Jayaseelan J.C."/>
            <person name="Lara F."/>
            <person name="Munidasa M."/>
            <person name="Palculict T."/>
            <person name="Patil S."/>
            <person name="Pu L.-L."/>
            <person name="Saada N."/>
            <person name="Tang L."/>
            <person name="Weissenberger G."/>
            <person name="Zhu Y."/>
            <person name="Hemphill L."/>
            <person name="Shang Y."/>
            <person name="Youmans B."/>
            <person name="Ayvaz T."/>
            <person name="Ross M."/>
            <person name="Santibanez J."/>
            <person name="Aqrawi P."/>
            <person name="Gross S."/>
            <person name="Joshi V."/>
            <person name="Fowler G."/>
            <person name="Nazareth L."/>
            <person name="Reid J."/>
            <person name="Worley K."/>
            <person name="Petrosino J."/>
            <person name="Highlander S."/>
            <person name="Gibbs R."/>
        </authorList>
    </citation>
    <scope>NUCLEOTIDE SEQUENCE [LARGE SCALE GENOMIC DNA]</scope>
    <source>
        <strain evidence="5 6">DSM 3986</strain>
    </source>
</reference>
<dbReference type="InterPro" id="IPR028978">
    <property type="entry name" value="Chorismate_lyase_/UTRA_dom_sf"/>
</dbReference>
<dbReference type="SUPFAM" id="SSF46785">
    <property type="entry name" value="Winged helix' DNA-binding domain"/>
    <property type="match status" value="1"/>
</dbReference>
<gene>
    <name evidence="5" type="ORF">HMPREF0381_1730</name>
</gene>
<sequence>MLIAISFSIKIYFGVNYMPKSKYHDIYLDLKEKIENNYFKYSEMLPVENELIKQYECSRNTLRRAVSILVSEGHLQTMQGKGVRNIYQKLSPKAFKLDTIESFKESAKRTAKSSFNKVILFTDVRCSANLAKRSGFMEGDELYYIQRVHYMDGKALILNHNYFLKSSVGDLTIDIAKDSIYEYLENTLGMKIVNSKRIITVEKVDEIDEKYLNLNLDEYNCLAVVSSFTYNSDGIMFEYTVSKHRPDCFSFCDNAVRK</sequence>
<evidence type="ECO:0000313" key="6">
    <source>
        <dbReference type="Proteomes" id="UP000003434"/>
    </source>
</evidence>
<comment type="caution">
    <text evidence="5">The sequence shown here is derived from an EMBL/GenBank/DDBJ whole genome shotgun (WGS) entry which is preliminary data.</text>
</comment>
<keyword evidence="2" id="KW-0238">DNA-binding</keyword>
<dbReference type="HOGENOM" id="CLU_063236_5_2_9"/>
<dbReference type="CDD" id="cd07377">
    <property type="entry name" value="WHTH_GntR"/>
    <property type="match status" value="1"/>
</dbReference>
<dbReference type="InterPro" id="IPR000524">
    <property type="entry name" value="Tscrpt_reg_HTH_GntR"/>
</dbReference>
<dbReference type="SUPFAM" id="SSF64288">
    <property type="entry name" value="Chorismate lyase-like"/>
    <property type="match status" value="1"/>
</dbReference>
<dbReference type="PANTHER" id="PTHR44846">
    <property type="entry name" value="MANNOSYL-D-GLYCERATE TRANSPORT/METABOLISM SYSTEM REPRESSOR MNGR-RELATED"/>
    <property type="match status" value="1"/>
</dbReference>
<dbReference type="PRINTS" id="PR00035">
    <property type="entry name" value="HTHGNTR"/>
</dbReference>
<keyword evidence="1" id="KW-0805">Transcription regulation</keyword>
<dbReference type="GO" id="GO:0003700">
    <property type="term" value="F:DNA-binding transcription factor activity"/>
    <property type="evidence" value="ECO:0007669"/>
    <property type="project" value="InterPro"/>
</dbReference>
<dbReference type="InterPro" id="IPR050679">
    <property type="entry name" value="Bact_HTH_transcr_reg"/>
</dbReference>
<dbReference type="SMART" id="SM00866">
    <property type="entry name" value="UTRA"/>
    <property type="match status" value="1"/>
</dbReference>
<dbReference type="Gene3D" id="3.40.1410.10">
    <property type="entry name" value="Chorismate lyase-like"/>
    <property type="match status" value="1"/>
</dbReference>
<dbReference type="EMBL" id="AEPW01000075">
    <property type="protein sequence ID" value="EFU76363.1"/>
    <property type="molecule type" value="Genomic_DNA"/>
</dbReference>
<organism evidence="5 6">
    <name type="scientific">Lachnoanaerobaculum saburreum DSM 3986</name>
    <dbReference type="NCBI Taxonomy" id="887325"/>
    <lineage>
        <taxon>Bacteria</taxon>
        <taxon>Bacillati</taxon>
        <taxon>Bacillota</taxon>
        <taxon>Clostridia</taxon>
        <taxon>Lachnospirales</taxon>
        <taxon>Lachnospiraceae</taxon>
        <taxon>Lachnoanaerobaculum</taxon>
    </lineage>
</organism>
<dbReference type="Pfam" id="PF07702">
    <property type="entry name" value="UTRA"/>
    <property type="match status" value="1"/>
</dbReference>
<name>E6LP45_9FIRM</name>
<evidence type="ECO:0000259" key="4">
    <source>
        <dbReference type="PROSITE" id="PS50949"/>
    </source>
</evidence>
<dbReference type="GO" id="GO:0045892">
    <property type="term" value="P:negative regulation of DNA-templated transcription"/>
    <property type="evidence" value="ECO:0007669"/>
    <property type="project" value="TreeGrafter"/>
</dbReference>
<evidence type="ECO:0000256" key="1">
    <source>
        <dbReference type="ARBA" id="ARBA00023015"/>
    </source>
</evidence>
<dbReference type="Pfam" id="PF00392">
    <property type="entry name" value="GntR"/>
    <property type="match status" value="1"/>
</dbReference>
<evidence type="ECO:0000256" key="2">
    <source>
        <dbReference type="ARBA" id="ARBA00023125"/>
    </source>
</evidence>
<protein>
    <submittedName>
        <fullName evidence="5">Putative trehalose operon repressor</fullName>
    </submittedName>
</protein>
<dbReference type="PANTHER" id="PTHR44846:SF12">
    <property type="entry name" value="HTH-TYPE TRANSCRIPTIONAL REGULATOR TRER"/>
    <property type="match status" value="1"/>
</dbReference>
<dbReference type="InterPro" id="IPR036390">
    <property type="entry name" value="WH_DNA-bd_sf"/>
</dbReference>
<dbReference type="PROSITE" id="PS50949">
    <property type="entry name" value="HTH_GNTR"/>
    <property type="match status" value="1"/>
</dbReference>
<evidence type="ECO:0000256" key="3">
    <source>
        <dbReference type="ARBA" id="ARBA00023163"/>
    </source>
</evidence>